<dbReference type="Gene3D" id="2.170.260.10">
    <property type="entry name" value="paz domain"/>
    <property type="match status" value="1"/>
</dbReference>
<dbReference type="InterPro" id="IPR003165">
    <property type="entry name" value="Piwi"/>
</dbReference>
<dbReference type="SMART" id="SM00950">
    <property type="entry name" value="Piwi"/>
    <property type="match status" value="1"/>
</dbReference>
<dbReference type="InterPro" id="IPR003100">
    <property type="entry name" value="PAZ_dom"/>
</dbReference>
<sequence>MAVSGKETRFDLYVTILIRSILADRPTNSQHIQKTRTPIKLRSEMSLNKKMAGVKLSGDSRKTVPGKSTIFEMTVEPGRKVYRFDVEITLIKPKTEKVLTKQVDPGLRILQRTACVDCIEHLHRQNKIPKYAYDGKRTLFTLSDMKQFTIDIDSKQLPAGTKDYARGNVLRVDVTSNAKVPVFDFTNLETALVDNIREQADHSPRQFLEILTSQYLVNTGDYQIIASGTLFNKQCLPMVPGMEIRVGLSKGIRVSEYNGKIRPLLVADMRRTAFYTSTKPLSVIFQEFGQVRVAFERHFRGVRCYGTHRKGFTFAVRGLTKDPVGHPSCNAADKTLAKYYKDTYNVVIDTRLPGVVADIPGKTCIIPLEVAKPLEGQLVPAEKINEQAVRKLVMENSIQPQDRYNFVTRKIGEICDGKGAQFLKEFGVTVSANSNDVAILQSKVCDVEAAGKKIIRPMPNGAFMKEAVDMRFFNPANLLKKWWVVVDQRTVDQRQVQQYIPKLLGYANKAGLALPPPLQTLAINLDDLQRVFQKARDDKIQYIFYIDDGRARSHHALKLFEAYYKVLTQQVITKNLADKPQTLKNVVMKINAKAFGINYMPVFPKSLEEFDIRNKNDLLIIGYDVAHPPPAQPADKRKMQDKEGDPFAANEARGRLRSLQPSVVGICANMSKNPMIFGGDFFYQESRRENVEPEKLRKAVKQLCERAKAAGRPIKRVLVIRDGISEGQFQYAVSQELPAIKSGFKDVFVGPEASAKFSFVVATKQHNKRFYEVVAGKIENTRPGDVVDRKVTRSDITEFYLQSHNPLKGVPKMTQYSEIANELNIEPEKLQALMQVLSTMHQVCACPTSLPLPVYMADELAKRGSDIFKAFINLPPNNEVRKNVRSNNGLEDFNELTDVVSYSKHPLGGTRFNA</sequence>
<feature type="domain" description="PAZ" evidence="1">
    <location>
        <begin position="280"/>
        <end position="375"/>
    </location>
</feature>
<dbReference type="GO" id="GO:0003723">
    <property type="term" value="F:RNA binding"/>
    <property type="evidence" value="ECO:0007669"/>
    <property type="project" value="InterPro"/>
</dbReference>
<organism evidence="3 4">
    <name type="scientific">Bursaphelenchus xylophilus</name>
    <name type="common">Pinewood nematode worm</name>
    <name type="synonym">Aphelenchoides xylophilus</name>
    <dbReference type="NCBI Taxonomy" id="6326"/>
    <lineage>
        <taxon>Eukaryota</taxon>
        <taxon>Metazoa</taxon>
        <taxon>Ecdysozoa</taxon>
        <taxon>Nematoda</taxon>
        <taxon>Chromadorea</taxon>
        <taxon>Rhabditida</taxon>
        <taxon>Tylenchina</taxon>
        <taxon>Tylenchomorpha</taxon>
        <taxon>Aphelenchoidea</taxon>
        <taxon>Aphelenchoididae</taxon>
        <taxon>Bursaphelenchus</taxon>
    </lineage>
</organism>
<evidence type="ECO:0000313" key="4">
    <source>
        <dbReference type="WBParaSite" id="BXY_0109900.1"/>
    </source>
</evidence>
<dbReference type="Gene3D" id="3.40.50.2300">
    <property type="match status" value="1"/>
</dbReference>
<dbReference type="Gene3D" id="3.30.420.10">
    <property type="entry name" value="Ribonuclease H-like superfamily/Ribonuclease H"/>
    <property type="match status" value="1"/>
</dbReference>
<dbReference type="PROSITE" id="PS50821">
    <property type="entry name" value="PAZ"/>
    <property type="match status" value="1"/>
</dbReference>
<evidence type="ECO:0000259" key="2">
    <source>
        <dbReference type="PROSITE" id="PS50822"/>
    </source>
</evidence>
<feature type="domain" description="Piwi" evidence="2">
    <location>
        <begin position="566"/>
        <end position="869"/>
    </location>
</feature>
<name>A0A1I7RK66_BURXY</name>
<dbReference type="SUPFAM" id="SSF101690">
    <property type="entry name" value="PAZ domain"/>
    <property type="match status" value="1"/>
</dbReference>
<evidence type="ECO:0000313" key="3">
    <source>
        <dbReference type="Proteomes" id="UP000095284"/>
    </source>
</evidence>
<dbReference type="eggNOG" id="KOG1041">
    <property type="taxonomic scope" value="Eukaryota"/>
</dbReference>
<proteinExistence type="predicted"/>
<dbReference type="Pfam" id="PF02171">
    <property type="entry name" value="Piwi"/>
    <property type="match status" value="1"/>
</dbReference>
<dbReference type="Proteomes" id="UP000095284">
    <property type="component" value="Unplaced"/>
</dbReference>
<dbReference type="InterPro" id="IPR036397">
    <property type="entry name" value="RNaseH_sf"/>
</dbReference>
<evidence type="ECO:0000259" key="1">
    <source>
        <dbReference type="PROSITE" id="PS50821"/>
    </source>
</evidence>
<dbReference type="AlphaFoldDB" id="A0A1I7RK66"/>
<accession>A0A1I7RK66</accession>
<dbReference type="InterPro" id="IPR036085">
    <property type="entry name" value="PAZ_dom_sf"/>
</dbReference>
<reference evidence="4" key="1">
    <citation type="submission" date="2016-11" db="UniProtKB">
        <authorList>
            <consortium name="WormBaseParasite"/>
        </authorList>
    </citation>
    <scope>IDENTIFICATION</scope>
</reference>
<dbReference type="InterPro" id="IPR012337">
    <property type="entry name" value="RNaseH-like_sf"/>
</dbReference>
<dbReference type="SUPFAM" id="SSF53098">
    <property type="entry name" value="Ribonuclease H-like"/>
    <property type="match status" value="1"/>
</dbReference>
<dbReference type="WBParaSite" id="BXY_0109900.1">
    <property type="protein sequence ID" value="BXY_0109900.1"/>
    <property type="gene ID" value="BXY_0109900"/>
</dbReference>
<dbReference type="PANTHER" id="PTHR22891">
    <property type="entry name" value="EUKARYOTIC TRANSLATION INITIATION FACTOR 2C"/>
    <property type="match status" value="1"/>
</dbReference>
<dbReference type="PROSITE" id="PS50822">
    <property type="entry name" value="PIWI"/>
    <property type="match status" value="1"/>
</dbReference>
<protein>
    <submittedName>
        <fullName evidence="4">Piwi domain-containing protein</fullName>
    </submittedName>
</protein>